<evidence type="ECO:0000256" key="1">
    <source>
        <dbReference type="SAM" id="MobiDB-lite"/>
    </source>
</evidence>
<dbReference type="STRING" id="451.B6N58_13755"/>
<feature type="compositionally biased region" description="Basic and acidic residues" evidence="1">
    <location>
        <begin position="547"/>
        <end position="570"/>
    </location>
</feature>
<dbReference type="PATRIC" id="fig|451.8.peg.789"/>
<dbReference type="InterPro" id="IPR036770">
    <property type="entry name" value="Ankyrin_rpt-contain_sf"/>
</dbReference>
<dbReference type="SUPFAM" id="SSF48403">
    <property type="entry name" value="Ankyrin repeat"/>
    <property type="match status" value="1"/>
</dbReference>
<evidence type="ECO:0000313" key="5">
    <source>
        <dbReference type="Proteomes" id="UP000182998"/>
    </source>
</evidence>
<reference evidence="2" key="2">
    <citation type="submission" date="2014-09" db="EMBL/GenBank/DDBJ databases">
        <authorList>
            <person name="GOMEZ-VALERO Laura"/>
        </authorList>
    </citation>
    <scope>NUCLEOTIDE SEQUENCE</scope>
    <source>
        <strain evidence="2">ATCC33218</strain>
    </source>
</reference>
<dbReference type="Gene3D" id="1.25.40.20">
    <property type="entry name" value="Ankyrin repeat-containing domain"/>
    <property type="match status" value="1"/>
</dbReference>
<dbReference type="KEGG" id="tmc:LMI_2988"/>
<dbReference type="EMBL" id="FMVN01000003">
    <property type="protein sequence ID" value="SCY07007.1"/>
    <property type="molecule type" value="Genomic_DNA"/>
</dbReference>
<protein>
    <recommendedName>
        <fullName evidence="6">Ankyrin repeat-containing protein</fullName>
    </recommendedName>
</protein>
<evidence type="ECO:0008006" key="6">
    <source>
        <dbReference type="Google" id="ProtNLM"/>
    </source>
</evidence>
<keyword evidence="5" id="KW-1185">Reference proteome</keyword>
<dbReference type="EMBL" id="LN614830">
    <property type="protein sequence ID" value="CEG62219.1"/>
    <property type="molecule type" value="Genomic_DNA"/>
</dbReference>
<proteinExistence type="predicted"/>
<dbReference type="AlphaFoldDB" id="A0A098GIA2"/>
<name>A0A098GIA2_LEGMI</name>
<reference evidence="3 5" key="3">
    <citation type="submission" date="2016-10" db="EMBL/GenBank/DDBJ databases">
        <authorList>
            <person name="Varghese N."/>
            <person name="Submissions S."/>
        </authorList>
    </citation>
    <scope>NUCLEOTIDE SEQUENCE [LARGE SCALE GENOMIC DNA]</scope>
    <source>
        <strain evidence="3 5">ATCC 33218</strain>
    </source>
</reference>
<evidence type="ECO:0000313" key="4">
    <source>
        <dbReference type="Proteomes" id="UP000032414"/>
    </source>
</evidence>
<gene>
    <name evidence="2" type="ORF">LMI_2988</name>
    <name evidence="3" type="ORF">SAMN02982997_00775</name>
</gene>
<evidence type="ECO:0000313" key="2">
    <source>
        <dbReference type="EMBL" id="CEG62219.1"/>
    </source>
</evidence>
<dbReference type="OrthoDB" id="5654137at2"/>
<accession>A0A098GIA2</accession>
<evidence type="ECO:0000313" key="3">
    <source>
        <dbReference type="EMBL" id="SCY07007.1"/>
    </source>
</evidence>
<reference evidence="4" key="1">
    <citation type="submission" date="2014-09" db="EMBL/GenBank/DDBJ databases">
        <authorList>
            <person name="Gomez-Valero L."/>
        </authorList>
    </citation>
    <scope>NUCLEOTIDE SEQUENCE [LARGE SCALE GENOMIC DNA]</scope>
    <source>
        <strain evidence="4">ATCC33218</strain>
    </source>
</reference>
<dbReference type="HOGENOM" id="CLU_468446_0_0_6"/>
<dbReference type="RefSeq" id="WP_045100312.1">
    <property type="nucleotide sequence ID" value="NZ_CP020614.1"/>
</dbReference>
<organism evidence="2 4">
    <name type="scientific">Legionella micdadei</name>
    <name type="common">Tatlockia micdadei</name>
    <dbReference type="NCBI Taxonomy" id="451"/>
    <lineage>
        <taxon>Bacteria</taxon>
        <taxon>Pseudomonadati</taxon>
        <taxon>Pseudomonadota</taxon>
        <taxon>Gammaproteobacteria</taxon>
        <taxon>Legionellales</taxon>
        <taxon>Legionellaceae</taxon>
        <taxon>Legionella</taxon>
    </lineage>
</organism>
<sequence>MSPPPGTDNTELGYSDIIGMDQYNLNKLIMLYLENQKLEIKVNDEGTCNGLAVAFCKYATEGRQTDFIQIIQAIIKKGAALATIKRAETDIKLAETATQKAEITQKIAEVKMQFDEPTDISDSQINKFIGEVIFTFLPEVFDKRYSQDDSLGLISVSTPFKKTDPSGQVVEVQIPKPMQKIYNLGLIAKTDSWANIFEKMKANGTSWTLASLTHTVAVSVKDNQFHVYDPNERKIIVCKDGKELADHLAKKCFRLRNDIPPLDQMQITINVVAHPDKKIDFQFPNKKELVEELISQDPEYLGRTKEIDRSTYDQLTLAAIQNDTAMMKILLDLGVDYTDMALKTAAQHNRVDAISLLLEPQYRDHIKGEYGDQTETYARACKNAIEEGRIEAFRRLLDDPAVRNYVVESLQRKYIQQSYLELAAKSGNPECINQVISLIKEHNQNIDIPGLINSSKALKKAEHPGCIKLLKEQAGITEAVEDKMPQHQELKSYQPPEKSSSFIESLTPFTLVLRDILKSPIASIAKVIHKHLMIPQTEVKGSSNGLDKQRQLKESLMAERDKTNEVLDEKINEEESVSKSFH</sequence>
<feature type="region of interest" description="Disordered" evidence="1">
    <location>
        <begin position="539"/>
        <end position="582"/>
    </location>
</feature>
<dbReference type="Proteomes" id="UP000032414">
    <property type="component" value="Chromosome I"/>
</dbReference>
<dbReference type="Proteomes" id="UP000182998">
    <property type="component" value="Unassembled WGS sequence"/>
</dbReference>